<comment type="caution">
    <text evidence="4">The sequence shown here is derived from an EMBL/GenBank/DDBJ whole genome shotgun (WGS) entry which is preliminary data.</text>
</comment>
<dbReference type="InterPro" id="IPR001969">
    <property type="entry name" value="Aspartic_peptidase_AS"/>
</dbReference>
<dbReference type="Proteomes" id="UP001603857">
    <property type="component" value="Unassembled WGS sequence"/>
</dbReference>
<keyword evidence="5" id="KW-1185">Reference proteome</keyword>
<evidence type="ECO:0000256" key="1">
    <source>
        <dbReference type="ARBA" id="ARBA00007447"/>
    </source>
</evidence>
<dbReference type="PANTHER" id="PTHR13683:SF227">
    <property type="entry name" value="EUKARYOTIC ASPARTYL PROTEASE FAMILY PROTEIN"/>
    <property type="match status" value="1"/>
</dbReference>
<evidence type="ECO:0000313" key="5">
    <source>
        <dbReference type="Proteomes" id="UP001603857"/>
    </source>
</evidence>
<evidence type="ECO:0000313" key="4">
    <source>
        <dbReference type="EMBL" id="KAL2339772.1"/>
    </source>
</evidence>
<feature type="signal peptide" evidence="2">
    <location>
        <begin position="1"/>
        <end position="21"/>
    </location>
</feature>
<feature type="domain" description="Peptidase A1" evidence="3">
    <location>
        <begin position="40"/>
        <end position="362"/>
    </location>
</feature>
<dbReference type="AlphaFoldDB" id="A0ABD1MVC3"/>
<dbReference type="PROSITE" id="PS00141">
    <property type="entry name" value="ASP_PROTEASE"/>
    <property type="match status" value="2"/>
</dbReference>
<reference evidence="4 5" key="1">
    <citation type="submission" date="2024-08" db="EMBL/GenBank/DDBJ databases">
        <title>Insights into the chromosomal genome structure of Flemingia macrophylla.</title>
        <authorList>
            <person name="Ding Y."/>
            <person name="Zhao Y."/>
            <person name="Bi W."/>
            <person name="Wu M."/>
            <person name="Zhao G."/>
            <person name="Gong Y."/>
            <person name="Li W."/>
            <person name="Zhang P."/>
        </authorList>
    </citation>
    <scope>NUCLEOTIDE SEQUENCE [LARGE SCALE GENOMIC DNA]</scope>
    <source>
        <strain evidence="4">DYQJB</strain>
        <tissue evidence="4">Leaf</tissue>
    </source>
</reference>
<protein>
    <recommendedName>
        <fullName evidence="3">Peptidase A1 domain-containing protein</fullName>
    </recommendedName>
</protein>
<feature type="chain" id="PRO_5044747983" description="Peptidase A1 domain-containing protein" evidence="2">
    <location>
        <begin position="22"/>
        <end position="465"/>
    </location>
</feature>
<dbReference type="InterPro" id="IPR001461">
    <property type="entry name" value="Aspartic_peptidase_A1"/>
</dbReference>
<organism evidence="4 5">
    <name type="scientific">Flemingia macrophylla</name>
    <dbReference type="NCBI Taxonomy" id="520843"/>
    <lineage>
        <taxon>Eukaryota</taxon>
        <taxon>Viridiplantae</taxon>
        <taxon>Streptophyta</taxon>
        <taxon>Embryophyta</taxon>
        <taxon>Tracheophyta</taxon>
        <taxon>Spermatophyta</taxon>
        <taxon>Magnoliopsida</taxon>
        <taxon>eudicotyledons</taxon>
        <taxon>Gunneridae</taxon>
        <taxon>Pentapetalae</taxon>
        <taxon>rosids</taxon>
        <taxon>fabids</taxon>
        <taxon>Fabales</taxon>
        <taxon>Fabaceae</taxon>
        <taxon>Papilionoideae</taxon>
        <taxon>50 kb inversion clade</taxon>
        <taxon>NPAAA clade</taxon>
        <taxon>indigoferoid/millettioid clade</taxon>
        <taxon>Phaseoleae</taxon>
        <taxon>Flemingia</taxon>
    </lineage>
</organism>
<sequence length="465" mass="50516">MDVKVLLLFLLLSAIFSISSSAPSSIVFPVQGNVYPLGYYTVKLAIGNPPKVFELDIDTGSDLTWVQCDAPCSGCTIPPHQQYKPHGNLVKCGDPLCNGVQPPPHHHHNNPNEQCDYEVRCGYDQMNPGQSPPSSIGGVLGLGNGKTSILSQLHSLGLIRNVVGHCLSSRGGGFLFFGDNLVPQSGVAWTPILQSSSSSVEQHYRTGPADLYFHGKPTSVNGLELIFDSGSSYTYFNSHSYKAIVELVANDIEGEGKPFKRELSENPTLPVCWTGREPFRSVHDITSNFKALGLGFTKSQTLLILPPQAYLVVTTPGVVCLGILDGTEIGLGNANIIGDISLQDKIPRYRQYKPHDNTVKCGDPLCNCDDPNGQFDCDVEYADQGSSHGVQHYKTRPADLFFNGKSTFVKGLELIFDGGPSYTYFNSQAHTALVQLVTNDIEGEPLCRATDSDLLERSKAFQIST</sequence>
<dbReference type="Pfam" id="PF14543">
    <property type="entry name" value="TAXi_N"/>
    <property type="match status" value="1"/>
</dbReference>
<comment type="similarity">
    <text evidence="1">Belongs to the peptidase A1 family.</text>
</comment>
<dbReference type="InterPro" id="IPR032861">
    <property type="entry name" value="TAXi_N"/>
</dbReference>
<dbReference type="EMBL" id="JBGMDY010000003">
    <property type="protein sequence ID" value="KAL2339772.1"/>
    <property type="molecule type" value="Genomic_DNA"/>
</dbReference>
<dbReference type="InterPro" id="IPR033121">
    <property type="entry name" value="PEPTIDASE_A1"/>
</dbReference>
<dbReference type="InterPro" id="IPR032799">
    <property type="entry name" value="TAXi_C"/>
</dbReference>
<keyword evidence="2" id="KW-0732">Signal</keyword>
<accession>A0ABD1MVC3</accession>
<dbReference type="InterPro" id="IPR021109">
    <property type="entry name" value="Peptidase_aspartic_dom_sf"/>
</dbReference>
<evidence type="ECO:0000256" key="2">
    <source>
        <dbReference type="SAM" id="SignalP"/>
    </source>
</evidence>
<gene>
    <name evidence="4" type="ORF">Fmac_007712</name>
</gene>
<proteinExistence type="inferred from homology"/>
<evidence type="ECO:0000259" key="3">
    <source>
        <dbReference type="PROSITE" id="PS51767"/>
    </source>
</evidence>
<dbReference type="PROSITE" id="PS51767">
    <property type="entry name" value="PEPTIDASE_A1"/>
    <property type="match status" value="1"/>
</dbReference>
<dbReference type="PANTHER" id="PTHR13683">
    <property type="entry name" value="ASPARTYL PROTEASES"/>
    <property type="match status" value="1"/>
</dbReference>
<dbReference type="Gene3D" id="2.40.70.10">
    <property type="entry name" value="Acid Proteases"/>
    <property type="match status" value="3"/>
</dbReference>
<name>A0ABD1MVC3_9FABA</name>
<dbReference type="Pfam" id="PF14541">
    <property type="entry name" value="TAXi_C"/>
    <property type="match status" value="1"/>
</dbReference>
<dbReference type="SUPFAM" id="SSF50630">
    <property type="entry name" value="Acid proteases"/>
    <property type="match status" value="1"/>
</dbReference>